<organism evidence="1 2">
    <name type="scientific">Lactococcus nasutitermitis</name>
    <dbReference type="NCBI Taxonomy" id="1652957"/>
    <lineage>
        <taxon>Bacteria</taxon>
        <taxon>Bacillati</taxon>
        <taxon>Bacillota</taxon>
        <taxon>Bacilli</taxon>
        <taxon>Lactobacillales</taxon>
        <taxon>Streptococcaceae</taxon>
        <taxon>Lactococcus</taxon>
    </lineage>
</organism>
<keyword evidence="2" id="KW-1185">Reference proteome</keyword>
<evidence type="ECO:0000313" key="2">
    <source>
        <dbReference type="Proteomes" id="UP001595987"/>
    </source>
</evidence>
<reference evidence="2" key="1">
    <citation type="journal article" date="2019" name="Int. J. Syst. Evol. Microbiol.">
        <title>The Global Catalogue of Microorganisms (GCM) 10K type strain sequencing project: providing services to taxonomists for standard genome sequencing and annotation.</title>
        <authorList>
            <consortium name="The Broad Institute Genomics Platform"/>
            <consortium name="The Broad Institute Genome Sequencing Center for Infectious Disease"/>
            <person name="Wu L."/>
            <person name="Ma J."/>
        </authorList>
    </citation>
    <scope>NUCLEOTIDE SEQUENCE [LARGE SCALE GENOMIC DNA]</scope>
    <source>
        <strain evidence="2">CCUG 63287</strain>
    </source>
</reference>
<name>A0ABV9JIX6_9LACT</name>
<gene>
    <name evidence="1" type="ORF">ACFO26_10565</name>
</gene>
<comment type="caution">
    <text evidence="1">The sequence shown here is derived from an EMBL/GenBank/DDBJ whole genome shotgun (WGS) entry which is preliminary data.</text>
</comment>
<accession>A0ABV9JIX6</accession>
<sequence length="51" mass="5422">MSFSLTLIALRAAIIAILLPLALPTNSGRTILGLAILRALAHSNANKYFTN</sequence>
<dbReference type="RefSeq" id="WP_213536522.1">
    <property type="nucleotide sequence ID" value="NZ_BOVQ01000007.1"/>
</dbReference>
<dbReference type="Proteomes" id="UP001595987">
    <property type="component" value="Unassembled WGS sequence"/>
</dbReference>
<dbReference type="EMBL" id="JBHSGD010000010">
    <property type="protein sequence ID" value="MFC4653344.1"/>
    <property type="molecule type" value="Genomic_DNA"/>
</dbReference>
<protein>
    <submittedName>
        <fullName evidence="1">Uncharacterized protein</fullName>
    </submittedName>
</protein>
<evidence type="ECO:0000313" key="1">
    <source>
        <dbReference type="EMBL" id="MFC4653344.1"/>
    </source>
</evidence>
<proteinExistence type="predicted"/>